<accession>A0A7R9BVQ3</accession>
<dbReference type="Gene3D" id="3.30.1370.10">
    <property type="entry name" value="K Homology domain, type 1"/>
    <property type="match status" value="1"/>
</dbReference>
<dbReference type="EMBL" id="CAJPEX010002435">
    <property type="protein sequence ID" value="CAG0920991.1"/>
    <property type="molecule type" value="Genomic_DNA"/>
</dbReference>
<name>A0A7R9BVQ3_9CRUS</name>
<dbReference type="AlphaFoldDB" id="A0A7R9BVQ3"/>
<dbReference type="OrthoDB" id="6777263at2759"/>
<proteinExistence type="predicted"/>
<reference evidence="1" key="1">
    <citation type="submission" date="2020-11" db="EMBL/GenBank/DDBJ databases">
        <authorList>
            <person name="Tran Van P."/>
        </authorList>
    </citation>
    <scope>NUCLEOTIDE SEQUENCE</scope>
</reference>
<keyword evidence="2" id="KW-1185">Reference proteome</keyword>
<dbReference type="Proteomes" id="UP000678499">
    <property type="component" value="Unassembled WGS sequence"/>
</dbReference>
<organism evidence="1">
    <name type="scientific">Notodromas monacha</name>
    <dbReference type="NCBI Taxonomy" id="399045"/>
    <lineage>
        <taxon>Eukaryota</taxon>
        <taxon>Metazoa</taxon>
        <taxon>Ecdysozoa</taxon>
        <taxon>Arthropoda</taxon>
        <taxon>Crustacea</taxon>
        <taxon>Oligostraca</taxon>
        <taxon>Ostracoda</taxon>
        <taxon>Podocopa</taxon>
        <taxon>Podocopida</taxon>
        <taxon>Cypridocopina</taxon>
        <taxon>Cypridoidea</taxon>
        <taxon>Cyprididae</taxon>
        <taxon>Notodromas</taxon>
    </lineage>
</organism>
<dbReference type="InterPro" id="IPR036612">
    <property type="entry name" value="KH_dom_type_1_sf"/>
</dbReference>
<dbReference type="EMBL" id="OA884472">
    <property type="protein sequence ID" value="CAD7280839.1"/>
    <property type="molecule type" value="Genomic_DNA"/>
</dbReference>
<protein>
    <submittedName>
        <fullName evidence="1">Uncharacterized protein</fullName>
    </submittedName>
</protein>
<gene>
    <name evidence="1" type="ORF">NMOB1V02_LOCUS8496</name>
</gene>
<sequence>MVWVKLLDSLGEKDREAIIGPQIGKVRGNLFQISECKKEPLNLPEPDGPMMTLSEKVYVPVKEHPDVS</sequence>
<evidence type="ECO:0000313" key="1">
    <source>
        <dbReference type="EMBL" id="CAD7280839.1"/>
    </source>
</evidence>
<evidence type="ECO:0000313" key="2">
    <source>
        <dbReference type="Proteomes" id="UP000678499"/>
    </source>
</evidence>
<dbReference type="GO" id="GO:0003723">
    <property type="term" value="F:RNA binding"/>
    <property type="evidence" value="ECO:0007669"/>
    <property type="project" value="InterPro"/>
</dbReference>
<feature type="non-terminal residue" evidence="1">
    <location>
        <position position="1"/>
    </location>
</feature>